<keyword evidence="11 13" id="KW-0472">Membrane</keyword>
<name>A0A4S2HCU8_9PROT</name>
<keyword evidence="8" id="KW-0249">Electron transport</keyword>
<dbReference type="AlphaFoldDB" id="A0A4S2HCU8"/>
<keyword evidence="9 13" id="KW-1133">Transmembrane helix</keyword>
<keyword evidence="6 13" id="KW-0812">Transmembrane</keyword>
<evidence type="ECO:0000256" key="3">
    <source>
        <dbReference type="ARBA" id="ARBA00022448"/>
    </source>
</evidence>
<evidence type="ECO:0000259" key="14">
    <source>
        <dbReference type="Pfam" id="PF01292"/>
    </source>
</evidence>
<keyword evidence="3" id="KW-0813">Transport</keyword>
<proteinExistence type="inferred from homology"/>
<evidence type="ECO:0000256" key="13">
    <source>
        <dbReference type="SAM" id="Phobius"/>
    </source>
</evidence>
<evidence type="ECO:0000256" key="9">
    <source>
        <dbReference type="ARBA" id="ARBA00022989"/>
    </source>
</evidence>
<keyword evidence="16" id="KW-1185">Reference proteome</keyword>
<evidence type="ECO:0000256" key="8">
    <source>
        <dbReference type="ARBA" id="ARBA00022982"/>
    </source>
</evidence>
<comment type="cofactor">
    <cofactor evidence="1">
        <name>heme b</name>
        <dbReference type="ChEBI" id="CHEBI:60344"/>
    </cofactor>
</comment>
<evidence type="ECO:0000256" key="2">
    <source>
        <dbReference type="ARBA" id="ARBA00004651"/>
    </source>
</evidence>
<keyword evidence="4" id="KW-1003">Cell membrane</keyword>
<keyword evidence="7" id="KW-0479">Metal-binding</keyword>
<evidence type="ECO:0000313" key="15">
    <source>
        <dbReference type="EMBL" id="TGY93875.1"/>
    </source>
</evidence>
<dbReference type="GO" id="GO:0020037">
    <property type="term" value="F:heme binding"/>
    <property type="evidence" value="ECO:0007669"/>
    <property type="project" value="TreeGrafter"/>
</dbReference>
<dbReference type="SUPFAM" id="SSF81342">
    <property type="entry name" value="Transmembrane di-heme cytochromes"/>
    <property type="match status" value="1"/>
</dbReference>
<reference evidence="15 16" key="1">
    <citation type="journal article" date="2013" name="Int. J. Syst. Evol. Microbiol.">
        <title>Marinicauda pacifica gen. nov., sp. nov., a prosthecate alphaproteobacterium of the family Hyphomonadaceae isolated from deep seawater.</title>
        <authorList>
            <person name="Zhang X.Y."/>
            <person name="Li G.W."/>
            <person name="Wang C.S."/>
            <person name="Zhang Y.J."/>
            <person name="Xu X.W."/>
            <person name="Li H."/>
            <person name="Liu A."/>
            <person name="Liu C."/>
            <person name="Xie B.B."/>
            <person name="Qin Q.L."/>
            <person name="Xu Z."/>
            <person name="Chen X.L."/>
            <person name="Zhou B.C."/>
            <person name="Zhang Y.Z."/>
        </authorList>
    </citation>
    <scope>NUCLEOTIDE SEQUENCE [LARGE SCALE GENOMIC DNA]</scope>
    <source>
        <strain evidence="15 16">P-1 km-3</strain>
    </source>
</reference>
<evidence type="ECO:0000256" key="12">
    <source>
        <dbReference type="ARBA" id="ARBA00037975"/>
    </source>
</evidence>
<comment type="similarity">
    <text evidence="12">Belongs to the cytochrome b561 family.</text>
</comment>
<dbReference type="InterPro" id="IPR016174">
    <property type="entry name" value="Di-haem_cyt_TM"/>
</dbReference>
<evidence type="ECO:0000256" key="5">
    <source>
        <dbReference type="ARBA" id="ARBA00022617"/>
    </source>
</evidence>
<evidence type="ECO:0000313" key="16">
    <source>
        <dbReference type="Proteomes" id="UP000305451"/>
    </source>
</evidence>
<dbReference type="EMBL" id="SRXV01000001">
    <property type="protein sequence ID" value="TGY93875.1"/>
    <property type="molecule type" value="Genomic_DNA"/>
</dbReference>
<organism evidence="15 16">
    <name type="scientific">Marinicauda pacifica</name>
    <dbReference type="NCBI Taxonomy" id="1133559"/>
    <lineage>
        <taxon>Bacteria</taxon>
        <taxon>Pseudomonadati</taxon>
        <taxon>Pseudomonadota</taxon>
        <taxon>Alphaproteobacteria</taxon>
        <taxon>Maricaulales</taxon>
        <taxon>Maricaulaceae</taxon>
        <taxon>Marinicauda</taxon>
    </lineage>
</organism>
<comment type="subcellular location">
    <subcellularLocation>
        <location evidence="2">Cell membrane</location>
        <topology evidence="2">Multi-pass membrane protein</topology>
    </subcellularLocation>
</comment>
<evidence type="ECO:0000256" key="11">
    <source>
        <dbReference type="ARBA" id="ARBA00023136"/>
    </source>
</evidence>
<comment type="caution">
    <text evidence="15">The sequence shown here is derived from an EMBL/GenBank/DDBJ whole genome shotgun (WGS) entry which is preliminary data.</text>
</comment>
<dbReference type="GO" id="GO:0009055">
    <property type="term" value="F:electron transfer activity"/>
    <property type="evidence" value="ECO:0007669"/>
    <property type="project" value="InterPro"/>
</dbReference>
<feature type="transmembrane region" description="Helical" evidence="13">
    <location>
        <begin position="21"/>
        <end position="40"/>
    </location>
</feature>
<evidence type="ECO:0000256" key="4">
    <source>
        <dbReference type="ARBA" id="ARBA00022475"/>
    </source>
</evidence>
<dbReference type="OrthoDB" id="1247465at2"/>
<dbReference type="RefSeq" id="WP_135943070.1">
    <property type="nucleotide sequence ID" value="NZ_BMEI01000001.1"/>
</dbReference>
<evidence type="ECO:0000256" key="7">
    <source>
        <dbReference type="ARBA" id="ARBA00022723"/>
    </source>
</evidence>
<accession>A0A4S2HCU8</accession>
<evidence type="ECO:0000256" key="6">
    <source>
        <dbReference type="ARBA" id="ARBA00022692"/>
    </source>
</evidence>
<feature type="domain" description="Cytochrome b561 bacterial/Ni-hydrogenase" evidence="14">
    <location>
        <begin position="14"/>
        <end position="196"/>
    </location>
</feature>
<feature type="transmembrane region" description="Helical" evidence="13">
    <location>
        <begin position="162"/>
        <end position="179"/>
    </location>
</feature>
<dbReference type="PANTHER" id="PTHR30529:SF1">
    <property type="entry name" value="CYTOCHROME B561 HOMOLOG 2"/>
    <property type="match status" value="1"/>
</dbReference>
<dbReference type="Pfam" id="PF01292">
    <property type="entry name" value="Ni_hydr_CYTB"/>
    <property type="match status" value="1"/>
</dbReference>
<dbReference type="Gene3D" id="1.20.950.20">
    <property type="entry name" value="Transmembrane di-heme cytochromes, Chain C"/>
    <property type="match status" value="1"/>
</dbReference>
<dbReference type="InterPro" id="IPR011577">
    <property type="entry name" value="Cyt_b561_bac/Ni-Hgenase"/>
</dbReference>
<dbReference type="PANTHER" id="PTHR30529">
    <property type="entry name" value="CYTOCHROME B561"/>
    <property type="match status" value="1"/>
</dbReference>
<keyword evidence="10" id="KW-0408">Iron</keyword>
<protein>
    <submittedName>
        <fullName evidence="15">Cytochrome b</fullName>
    </submittedName>
</protein>
<dbReference type="InterPro" id="IPR052168">
    <property type="entry name" value="Cytochrome_b561_oxidase"/>
</dbReference>
<keyword evidence="5" id="KW-0349">Heme</keyword>
<sequence>MPAPTEPTASGHSRYGVVSIAFHWTIAALIIGIIFYGWWMEGVRDAAFAGEAEFSTVSSVYNWHKTIGLTILVLSLGRLAWRLKHPVPPLPAHMSTLERGLARFTHIAFYVIMIGVPLAGYVTASAFGDAFPIKLFDALTLPKLPVPQTEGFQETAGSLHGASAWVIFGVLALHVAGALKHHILDRDGVLTRMIPGLNVPKQDGPR</sequence>
<feature type="transmembrane region" description="Helical" evidence="13">
    <location>
        <begin position="101"/>
        <end position="122"/>
    </location>
</feature>
<dbReference type="GO" id="GO:0022904">
    <property type="term" value="P:respiratory electron transport chain"/>
    <property type="evidence" value="ECO:0007669"/>
    <property type="project" value="InterPro"/>
</dbReference>
<evidence type="ECO:0000256" key="1">
    <source>
        <dbReference type="ARBA" id="ARBA00001970"/>
    </source>
</evidence>
<evidence type="ECO:0000256" key="10">
    <source>
        <dbReference type="ARBA" id="ARBA00023004"/>
    </source>
</evidence>
<dbReference type="GO" id="GO:0046872">
    <property type="term" value="F:metal ion binding"/>
    <property type="evidence" value="ECO:0007669"/>
    <property type="project" value="UniProtKB-KW"/>
</dbReference>
<gene>
    <name evidence="15" type="ORF">E5162_00860</name>
</gene>
<dbReference type="Proteomes" id="UP000305451">
    <property type="component" value="Unassembled WGS sequence"/>
</dbReference>
<dbReference type="GO" id="GO:0005886">
    <property type="term" value="C:plasma membrane"/>
    <property type="evidence" value="ECO:0007669"/>
    <property type="project" value="UniProtKB-SubCell"/>
</dbReference>